<reference evidence="5 6" key="1">
    <citation type="journal article" date="2018" name="G3 (Bethesda)">
        <title>Phylogenetic and Phylogenomic Definition of Rhizopus Species.</title>
        <authorList>
            <person name="Gryganskyi A.P."/>
            <person name="Golan J."/>
            <person name="Dolatabadi S."/>
            <person name="Mondo S."/>
            <person name="Robb S."/>
            <person name="Idnurm A."/>
            <person name="Muszewska A."/>
            <person name="Steczkiewicz K."/>
            <person name="Masonjones S."/>
            <person name="Liao H.L."/>
            <person name="Gajdeczka M.T."/>
            <person name="Anike F."/>
            <person name="Vuek A."/>
            <person name="Anishchenko I.M."/>
            <person name="Voigt K."/>
            <person name="de Hoog G.S."/>
            <person name="Smith M.E."/>
            <person name="Heitman J."/>
            <person name="Vilgalys R."/>
            <person name="Stajich J.E."/>
        </authorList>
    </citation>
    <scope>NUCLEOTIDE SEQUENCE [LARGE SCALE GENOMIC DNA]</scope>
    <source>
        <strain evidence="5 6">CBS 357.93</strain>
    </source>
</reference>
<name>A0A367KBP3_RHIAZ</name>
<evidence type="ECO:0000259" key="4">
    <source>
        <dbReference type="SMART" id="SM00731"/>
    </source>
</evidence>
<dbReference type="PANTHER" id="PTHR21220:SF0">
    <property type="entry name" value="DNA-DEPENDENT METALLOPROTEASE SPRTN"/>
    <property type="match status" value="1"/>
</dbReference>
<comment type="subcellular location">
    <subcellularLocation>
        <location evidence="1">Nucleus</location>
    </subcellularLocation>
</comment>
<dbReference type="InterPro" id="IPR044245">
    <property type="entry name" value="Spartan"/>
</dbReference>
<comment type="caution">
    <text evidence="5">The sequence shown here is derived from an EMBL/GenBank/DDBJ whole genome shotgun (WGS) entry which is preliminary data.</text>
</comment>
<evidence type="ECO:0000313" key="6">
    <source>
        <dbReference type="Proteomes" id="UP000252139"/>
    </source>
</evidence>
<dbReference type="GO" id="GO:0031593">
    <property type="term" value="F:polyubiquitin modification-dependent protein binding"/>
    <property type="evidence" value="ECO:0007669"/>
    <property type="project" value="TreeGrafter"/>
</dbReference>
<dbReference type="GO" id="GO:0006974">
    <property type="term" value="P:DNA damage response"/>
    <property type="evidence" value="ECO:0007669"/>
    <property type="project" value="InterPro"/>
</dbReference>
<dbReference type="OrthoDB" id="5236983at2759"/>
<dbReference type="GO" id="GO:0003697">
    <property type="term" value="F:single-stranded DNA binding"/>
    <property type="evidence" value="ECO:0007669"/>
    <property type="project" value="InterPro"/>
</dbReference>
<dbReference type="InterPro" id="IPR055220">
    <property type="entry name" value="SPRTN_ZBD"/>
</dbReference>
<feature type="domain" description="SprT-like" evidence="4">
    <location>
        <begin position="23"/>
        <end position="207"/>
    </location>
</feature>
<evidence type="ECO:0000256" key="1">
    <source>
        <dbReference type="ARBA" id="ARBA00004123"/>
    </source>
</evidence>
<dbReference type="Pfam" id="PF10263">
    <property type="entry name" value="SprT-like"/>
    <property type="match status" value="1"/>
</dbReference>
<dbReference type="EMBL" id="PJQL01000113">
    <property type="protein sequence ID" value="RCH99587.1"/>
    <property type="molecule type" value="Genomic_DNA"/>
</dbReference>
<protein>
    <recommendedName>
        <fullName evidence="4">SprT-like domain-containing protein</fullName>
    </recommendedName>
</protein>
<dbReference type="SMART" id="SM00731">
    <property type="entry name" value="SprT"/>
    <property type="match status" value="1"/>
</dbReference>
<keyword evidence="6" id="KW-1185">Reference proteome</keyword>
<dbReference type="AlphaFoldDB" id="A0A367KBP3"/>
<feature type="region of interest" description="Disordered" evidence="3">
    <location>
        <begin position="212"/>
        <end position="231"/>
    </location>
</feature>
<dbReference type="PANTHER" id="PTHR21220">
    <property type="entry name" value="DNA-DEPENDENT METALLOPROTEASE SPRTN"/>
    <property type="match status" value="1"/>
</dbReference>
<evidence type="ECO:0000313" key="5">
    <source>
        <dbReference type="EMBL" id="RCH99587.1"/>
    </source>
</evidence>
<dbReference type="GO" id="GO:0005634">
    <property type="term" value="C:nucleus"/>
    <property type="evidence" value="ECO:0007669"/>
    <property type="project" value="UniProtKB-SubCell"/>
</dbReference>
<dbReference type="GO" id="GO:0004222">
    <property type="term" value="F:metalloendopeptidase activity"/>
    <property type="evidence" value="ECO:0007669"/>
    <property type="project" value="InterPro"/>
</dbReference>
<dbReference type="InterPro" id="IPR006640">
    <property type="entry name" value="SprT-like_domain"/>
</dbReference>
<evidence type="ECO:0000256" key="2">
    <source>
        <dbReference type="ARBA" id="ARBA00023242"/>
    </source>
</evidence>
<evidence type="ECO:0000256" key="3">
    <source>
        <dbReference type="SAM" id="MobiDB-lite"/>
    </source>
</evidence>
<accession>A0A367KBP3</accession>
<gene>
    <name evidence="5" type="ORF">CU097_015281</name>
</gene>
<dbReference type="STRING" id="86630.A0A367KBP3"/>
<sequence>MMASNKEEEQSMELPLLNEIKNTSIDNLFMVFNNLYFSNQLVDVKVEWSKRMARSAGSCTGTSNNSCTIRLFEPLLKLRPKKNLIETLLHEMIHALHFITQVRDGYDGHGPAFHREAKRINRLAKLNITVSHNFNSEVKRYQTHVWKWAMSNEIAVFWNYKTINQQVYIKVFCVTLFFVHFFSRSPQPADAWYSEHQRTCGGNFIKIAEPDKKQTKVKRGPLDDYVTRSQK</sequence>
<dbReference type="Pfam" id="PF22934">
    <property type="entry name" value="SPRTN_ZBD"/>
    <property type="match status" value="1"/>
</dbReference>
<proteinExistence type="predicted"/>
<dbReference type="Proteomes" id="UP000252139">
    <property type="component" value="Unassembled WGS sequence"/>
</dbReference>
<keyword evidence="2" id="KW-0539">Nucleus</keyword>
<organism evidence="5 6">
    <name type="scientific">Rhizopus azygosporus</name>
    <name type="common">Rhizopus microsporus var. azygosporus</name>
    <dbReference type="NCBI Taxonomy" id="86630"/>
    <lineage>
        <taxon>Eukaryota</taxon>
        <taxon>Fungi</taxon>
        <taxon>Fungi incertae sedis</taxon>
        <taxon>Mucoromycota</taxon>
        <taxon>Mucoromycotina</taxon>
        <taxon>Mucoromycetes</taxon>
        <taxon>Mucorales</taxon>
        <taxon>Mucorineae</taxon>
        <taxon>Rhizopodaceae</taxon>
        <taxon>Rhizopus</taxon>
    </lineage>
</organism>